<sequence>KIVDQVGAAARNGVTYNHPGSLILANGLADLTRGVIQIQKVLPHMLIPTIVVARDTIDITNEEWRLGE</sequence>
<dbReference type="EMBL" id="JABEZW010000008">
    <property type="protein sequence ID" value="MBA0772168.1"/>
    <property type="molecule type" value="Genomic_DNA"/>
</dbReference>
<name>A0A7J9EH55_9ROSI</name>
<dbReference type="Proteomes" id="UP000593568">
    <property type="component" value="Unassembled WGS sequence"/>
</dbReference>
<proteinExistence type="predicted"/>
<gene>
    <name evidence="1" type="ORF">Gotri_007587</name>
</gene>
<keyword evidence="2" id="KW-1185">Reference proteome</keyword>
<protein>
    <submittedName>
        <fullName evidence="1">Uncharacterized protein</fullName>
    </submittedName>
</protein>
<dbReference type="AlphaFoldDB" id="A0A7J9EH55"/>
<comment type="caution">
    <text evidence="1">The sequence shown here is derived from an EMBL/GenBank/DDBJ whole genome shotgun (WGS) entry which is preliminary data.</text>
</comment>
<reference evidence="1 2" key="1">
    <citation type="journal article" date="2019" name="Genome Biol. Evol.">
        <title>Insights into the evolution of the New World diploid cottons (Gossypium, subgenus Houzingenia) based on genome sequencing.</title>
        <authorList>
            <person name="Grover C.E."/>
            <person name="Arick M.A. 2nd"/>
            <person name="Thrash A."/>
            <person name="Conover J.L."/>
            <person name="Sanders W.S."/>
            <person name="Peterson D.G."/>
            <person name="Frelichowski J.E."/>
            <person name="Scheffler J.A."/>
            <person name="Scheffler B.E."/>
            <person name="Wendel J.F."/>
        </authorList>
    </citation>
    <scope>NUCLEOTIDE SEQUENCE [LARGE SCALE GENOMIC DNA]</scope>
    <source>
        <strain evidence="1">8</strain>
        <tissue evidence="1">Leaf</tissue>
    </source>
</reference>
<evidence type="ECO:0000313" key="2">
    <source>
        <dbReference type="Proteomes" id="UP000593568"/>
    </source>
</evidence>
<accession>A0A7J9EH55</accession>
<organism evidence="1 2">
    <name type="scientific">Gossypium trilobum</name>
    <dbReference type="NCBI Taxonomy" id="34281"/>
    <lineage>
        <taxon>Eukaryota</taxon>
        <taxon>Viridiplantae</taxon>
        <taxon>Streptophyta</taxon>
        <taxon>Embryophyta</taxon>
        <taxon>Tracheophyta</taxon>
        <taxon>Spermatophyta</taxon>
        <taxon>Magnoliopsida</taxon>
        <taxon>eudicotyledons</taxon>
        <taxon>Gunneridae</taxon>
        <taxon>Pentapetalae</taxon>
        <taxon>rosids</taxon>
        <taxon>malvids</taxon>
        <taxon>Malvales</taxon>
        <taxon>Malvaceae</taxon>
        <taxon>Malvoideae</taxon>
        <taxon>Gossypium</taxon>
    </lineage>
</organism>
<feature type="non-terminal residue" evidence="1">
    <location>
        <position position="1"/>
    </location>
</feature>
<evidence type="ECO:0000313" key="1">
    <source>
        <dbReference type="EMBL" id="MBA0772168.1"/>
    </source>
</evidence>